<keyword evidence="2" id="KW-1185">Reference proteome</keyword>
<dbReference type="EMBL" id="KK785163">
    <property type="protein sequence ID" value="KDO47818.1"/>
    <property type="molecule type" value="Genomic_DNA"/>
</dbReference>
<evidence type="ECO:0000313" key="1">
    <source>
        <dbReference type="EMBL" id="KDO47818.1"/>
    </source>
</evidence>
<sequence length="66" mass="7604">MLPSKTKRKAKKQWRHSYALTCSWRLSSRVKSRVSMTGRSSSFAAGFNHYKITPNLGLWSLIEAYP</sequence>
<dbReference type="Proteomes" id="UP000027120">
    <property type="component" value="Unassembled WGS sequence"/>
</dbReference>
<organism evidence="1 2">
    <name type="scientific">Citrus sinensis</name>
    <name type="common">Sweet orange</name>
    <name type="synonym">Citrus aurantium var. sinensis</name>
    <dbReference type="NCBI Taxonomy" id="2711"/>
    <lineage>
        <taxon>Eukaryota</taxon>
        <taxon>Viridiplantae</taxon>
        <taxon>Streptophyta</taxon>
        <taxon>Embryophyta</taxon>
        <taxon>Tracheophyta</taxon>
        <taxon>Spermatophyta</taxon>
        <taxon>Magnoliopsida</taxon>
        <taxon>eudicotyledons</taxon>
        <taxon>Gunneridae</taxon>
        <taxon>Pentapetalae</taxon>
        <taxon>rosids</taxon>
        <taxon>malvids</taxon>
        <taxon>Sapindales</taxon>
        <taxon>Rutaceae</taxon>
        <taxon>Aurantioideae</taxon>
        <taxon>Citrus</taxon>
    </lineage>
</organism>
<protein>
    <submittedName>
        <fullName evidence="1">Uncharacterized protein</fullName>
    </submittedName>
</protein>
<name>A0A067DYB7_CITSI</name>
<evidence type="ECO:0000313" key="2">
    <source>
        <dbReference type="Proteomes" id="UP000027120"/>
    </source>
</evidence>
<dbReference type="AlphaFoldDB" id="A0A067DYB7"/>
<gene>
    <name evidence="1" type="ORF">CISIN_1g041850mg</name>
</gene>
<reference evidence="1 2" key="1">
    <citation type="submission" date="2014-04" db="EMBL/GenBank/DDBJ databases">
        <authorList>
            <consortium name="International Citrus Genome Consortium"/>
            <person name="Gmitter F."/>
            <person name="Chen C."/>
            <person name="Farmerie W."/>
            <person name="Harkins T."/>
            <person name="Desany B."/>
            <person name="Mohiuddin M."/>
            <person name="Kodira C."/>
            <person name="Borodovsky M."/>
            <person name="Lomsadze A."/>
            <person name="Burns P."/>
            <person name="Jenkins J."/>
            <person name="Prochnik S."/>
            <person name="Shu S."/>
            <person name="Chapman J."/>
            <person name="Pitluck S."/>
            <person name="Schmutz J."/>
            <person name="Rokhsar D."/>
        </authorList>
    </citation>
    <scope>NUCLEOTIDE SEQUENCE</scope>
</reference>
<proteinExistence type="predicted"/>
<accession>A0A067DYB7</accession>
<dbReference type="SMR" id="A0A067DYB7"/>